<proteinExistence type="predicted"/>
<dbReference type="AlphaFoldDB" id="A0A2U1B0Z7"/>
<reference evidence="2 3" key="1">
    <citation type="submission" date="2018-04" db="EMBL/GenBank/DDBJ databases">
        <title>Genomic Encyclopedia of Type Strains, Phase IV (KMG-IV): sequencing the most valuable type-strain genomes for metagenomic binning, comparative biology and taxonomic classification.</title>
        <authorList>
            <person name="Goeker M."/>
        </authorList>
    </citation>
    <scope>NUCLEOTIDE SEQUENCE [LARGE SCALE GENOMIC DNA]</scope>
    <source>
        <strain evidence="2 3">DSM 100231</strain>
    </source>
</reference>
<dbReference type="EMBL" id="QEKI01000003">
    <property type="protein sequence ID" value="PVY42360.1"/>
    <property type="molecule type" value="Genomic_DNA"/>
</dbReference>
<dbReference type="RefSeq" id="WP_116542525.1">
    <property type="nucleotide sequence ID" value="NZ_QEKI01000003.1"/>
</dbReference>
<protein>
    <submittedName>
        <fullName evidence="2">Uncharacterized protein</fullName>
    </submittedName>
</protein>
<organism evidence="2 3">
    <name type="scientific">Pontibacter virosus</name>
    <dbReference type="NCBI Taxonomy" id="1765052"/>
    <lineage>
        <taxon>Bacteria</taxon>
        <taxon>Pseudomonadati</taxon>
        <taxon>Bacteroidota</taxon>
        <taxon>Cytophagia</taxon>
        <taxon>Cytophagales</taxon>
        <taxon>Hymenobacteraceae</taxon>
        <taxon>Pontibacter</taxon>
    </lineage>
</organism>
<sequence length="469" mass="52236">MANLYADLLINDTLQRKKSLQMAAVYQKINQQGASTSKLWQFYMRTFEYLWKLDRGALGAKPKKHDPMIDADASLAASLIRSYAKNWLEGAGRFAALLYPYMIKDKEYEKARKVFMIYLDAEYAGEGGGMIAGLVEIDEEGLSSIIDPRVEAAKRGGNQEASGDTFGRVEAGGEGPRQRYLNPGRYIDLFKQINPIVDEQELINNYYREIALPHLVSFPLEAANPVSLSLPEGTESWDISDPMDEIDWIESAVGSPEIFPGYNTVKRIYGSDIDDAETKKPLDVYIGIDCSGSMGNPRQRFSWPVLAATVIGLSALRAGAKVMGCLSGEPGSFMETDDFRSSDVEVLTVLTSYLGTGYAYGVPRLETPFGQPAKDKAHVVIVTDDDIFRMLGAVNETTNISNWVTMEKALAHAGGVGTLVLHSQPTWHQEEVQRLKKMGWHVYYVTNEQQLLEFASEFSQNHYSVRTDD</sequence>
<keyword evidence="3" id="KW-1185">Reference proteome</keyword>
<evidence type="ECO:0000313" key="2">
    <source>
        <dbReference type="EMBL" id="PVY42360.1"/>
    </source>
</evidence>
<accession>A0A2U1B0Z7</accession>
<dbReference type="OrthoDB" id="974562at2"/>
<gene>
    <name evidence="2" type="ORF">C8E01_103226</name>
</gene>
<feature type="region of interest" description="Disordered" evidence="1">
    <location>
        <begin position="155"/>
        <end position="177"/>
    </location>
</feature>
<comment type="caution">
    <text evidence="2">The sequence shown here is derived from an EMBL/GenBank/DDBJ whole genome shotgun (WGS) entry which is preliminary data.</text>
</comment>
<evidence type="ECO:0000256" key="1">
    <source>
        <dbReference type="SAM" id="MobiDB-lite"/>
    </source>
</evidence>
<evidence type="ECO:0000313" key="3">
    <source>
        <dbReference type="Proteomes" id="UP000245466"/>
    </source>
</evidence>
<name>A0A2U1B0Z7_9BACT</name>
<dbReference type="Proteomes" id="UP000245466">
    <property type="component" value="Unassembled WGS sequence"/>
</dbReference>